<dbReference type="PANTHER" id="PTHR40111:SF1">
    <property type="entry name" value="CEPHALOSPORIN-C DEACETYLASE"/>
    <property type="match status" value="1"/>
</dbReference>
<reference evidence="3" key="1">
    <citation type="journal article" date="2019" name="Int. J. Syst. Evol. Microbiol.">
        <title>The Global Catalogue of Microorganisms (GCM) 10K type strain sequencing project: providing services to taxonomists for standard genome sequencing and annotation.</title>
        <authorList>
            <consortium name="The Broad Institute Genomics Platform"/>
            <consortium name="The Broad Institute Genome Sequencing Center for Infectious Disease"/>
            <person name="Wu L."/>
            <person name="Ma J."/>
        </authorList>
    </citation>
    <scope>NUCLEOTIDE SEQUENCE [LARGE SCALE GENOMIC DNA]</scope>
    <source>
        <strain evidence="3">CCM 8897</strain>
    </source>
</reference>
<dbReference type="RefSeq" id="WP_125599372.1">
    <property type="nucleotide sequence ID" value="NZ_JBHSSM010000014.1"/>
</dbReference>
<evidence type="ECO:0000313" key="2">
    <source>
        <dbReference type="EMBL" id="MFC6314699.1"/>
    </source>
</evidence>
<dbReference type="InterPro" id="IPR029058">
    <property type="entry name" value="AB_hydrolase_fold"/>
</dbReference>
<dbReference type="InterPro" id="IPR008391">
    <property type="entry name" value="AXE1_dom"/>
</dbReference>
<proteinExistence type="predicted"/>
<accession>A0ABW1UPJ0</accession>
<dbReference type="PANTHER" id="PTHR40111">
    <property type="entry name" value="CEPHALOSPORIN-C DEACETYLASE"/>
    <property type="match status" value="1"/>
</dbReference>
<dbReference type="Pfam" id="PF05448">
    <property type="entry name" value="AXE1"/>
    <property type="match status" value="1"/>
</dbReference>
<gene>
    <name evidence="2" type="ORF">ACFQHW_03850</name>
</gene>
<organism evidence="2 3">
    <name type="scientific">Lapidilactobacillus achengensis</name>
    <dbReference type="NCBI Taxonomy" id="2486000"/>
    <lineage>
        <taxon>Bacteria</taxon>
        <taxon>Bacillati</taxon>
        <taxon>Bacillota</taxon>
        <taxon>Bacilli</taxon>
        <taxon>Lactobacillales</taxon>
        <taxon>Lactobacillaceae</taxon>
        <taxon>Lapidilactobacillus</taxon>
    </lineage>
</organism>
<evidence type="ECO:0000259" key="1">
    <source>
        <dbReference type="Pfam" id="PF05448"/>
    </source>
</evidence>
<dbReference type="Proteomes" id="UP001596310">
    <property type="component" value="Unassembled WGS sequence"/>
</dbReference>
<keyword evidence="3" id="KW-1185">Reference proteome</keyword>
<name>A0ABW1UPJ0_9LACO</name>
<comment type="caution">
    <text evidence="2">The sequence shown here is derived from an EMBL/GenBank/DDBJ whole genome shotgun (WGS) entry which is preliminary data.</text>
</comment>
<evidence type="ECO:0000313" key="3">
    <source>
        <dbReference type="Proteomes" id="UP001596310"/>
    </source>
</evidence>
<dbReference type="SUPFAM" id="SSF53474">
    <property type="entry name" value="alpha/beta-Hydrolases"/>
    <property type="match status" value="1"/>
</dbReference>
<dbReference type="Gene3D" id="3.40.50.1820">
    <property type="entry name" value="alpha/beta hydrolase"/>
    <property type="match status" value="1"/>
</dbReference>
<protein>
    <submittedName>
        <fullName evidence="2">Acetylxylan esterase</fullName>
    </submittedName>
</protein>
<dbReference type="EMBL" id="JBHSSM010000014">
    <property type="protein sequence ID" value="MFC6314699.1"/>
    <property type="molecule type" value="Genomic_DNA"/>
</dbReference>
<feature type="domain" description="Acetyl xylan esterase" evidence="1">
    <location>
        <begin position="5"/>
        <end position="280"/>
    </location>
</feature>
<sequence length="296" mass="32775">MREKQEFWAGVQAELAVLDPAVELKPAQYQSTAFNIQAISFTSLYAERIRGILIAPKTTAKVPLVIDYLGYTNFISDPTQFYHWPAVGCACLVIDNRGQGGATLDQQPYAITFGTTPMGQGFLDPQDFYMKRVVADHLLEVQVGRDLPMIDADRIFLRGGSQGGGLAVMVGALTPIKLKAIFADVPSQSNLVERIKERAGSYGVLGDYLELHPEDQEKVFAMIRYFDTQYFASQISAPIYCSVGDQDTTCPPADFQVTYDRITAPKELKVYHGHAHEGGGLERSKWEVDQVLALID</sequence>
<dbReference type="InterPro" id="IPR039069">
    <property type="entry name" value="CE7"/>
</dbReference>